<dbReference type="Proteomes" id="UP000765509">
    <property type="component" value="Unassembled WGS sequence"/>
</dbReference>
<gene>
    <name evidence="2" type="ORF">O181_033460</name>
</gene>
<dbReference type="OrthoDB" id="2510563at2759"/>
<feature type="compositionally biased region" description="Basic and acidic residues" evidence="1">
    <location>
        <begin position="12"/>
        <end position="25"/>
    </location>
</feature>
<keyword evidence="3" id="KW-1185">Reference proteome</keyword>
<dbReference type="AlphaFoldDB" id="A0A9Q3D340"/>
<accession>A0A9Q3D340</accession>
<feature type="compositionally biased region" description="Polar residues" evidence="1">
    <location>
        <begin position="73"/>
        <end position="83"/>
    </location>
</feature>
<protein>
    <submittedName>
        <fullName evidence="2">Uncharacterized protein</fullName>
    </submittedName>
</protein>
<feature type="region of interest" description="Disordered" evidence="1">
    <location>
        <begin position="1"/>
        <end position="83"/>
    </location>
</feature>
<reference evidence="2" key="1">
    <citation type="submission" date="2021-03" db="EMBL/GenBank/DDBJ databases">
        <title>Draft genome sequence of rust myrtle Austropuccinia psidii MF-1, a brazilian biotype.</title>
        <authorList>
            <person name="Quecine M.C."/>
            <person name="Pachon D.M.R."/>
            <person name="Bonatelli M.L."/>
            <person name="Correr F.H."/>
            <person name="Franceschini L.M."/>
            <person name="Leite T.F."/>
            <person name="Margarido G.R.A."/>
            <person name="Almeida C.A."/>
            <person name="Ferrarezi J.A."/>
            <person name="Labate C.A."/>
        </authorList>
    </citation>
    <scope>NUCLEOTIDE SEQUENCE</scope>
    <source>
        <strain evidence="2">MF-1</strain>
    </source>
</reference>
<evidence type="ECO:0000256" key="1">
    <source>
        <dbReference type="SAM" id="MobiDB-lite"/>
    </source>
</evidence>
<feature type="region of interest" description="Disordered" evidence="1">
    <location>
        <begin position="95"/>
        <end position="115"/>
    </location>
</feature>
<feature type="compositionally biased region" description="Basic residues" evidence="1">
    <location>
        <begin position="1"/>
        <end position="11"/>
    </location>
</feature>
<comment type="caution">
    <text evidence="2">The sequence shown here is derived from an EMBL/GenBank/DDBJ whole genome shotgun (WGS) entry which is preliminary data.</text>
</comment>
<evidence type="ECO:0000313" key="2">
    <source>
        <dbReference type="EMBL" id="MBW0493745.1"/>
    </source>
</evidence>
<evidence type="ECO:0000313" key="3">
    <source>
        <dbReference type="Proteomes" id="UP000765509"/>
    </source>
</evidence>
<feature type="compositionally biased region" description="Basic residues" evidence="1">
    <location>
        <begin position="34"/>
        <end position="48"/>
    </location>
</feature>
<sequence length="460" mass="51544">MTHSKSSKKRKITEMDPKDSHDKHSNSSSLTTQGKHHSRPSKKKKKKGSGKDPELPPKIRNSSKRHSIDSHFKSNTVKDPNQSVSVSAIAQFDSRDGDPAHNIISSASPNGSGHGRLADIPINLRPITHVWVSEHLQTLTRCSAGKLWLNVRVLSSRSMLSATPEDVVKAFDFHRIHLLDVLALDLGWTKGEWMVRVNRGAQLDRLKEKGYYSGGVLMSHLESGGFDFIISRFPSPKNSEQEVNKFSVPVVLMGIPFYYNPTLPLDRYLYEAITAQNRHLGIRGIAVQQVYTVGSVRTNDVRCHLMLDGKALHKWDFDRPMKLTVQGWDNQGTPTSALWPVNMRHLDECLVCGDYYHHSEQKPDVLLTACKMSAKLDELEKLGSQRRKFVQNNPPQESVNGLMDISQTISRTIERVEGIANAEKTSIGFVVATFVEKFSGAEVSSYYPAVCFLDIVAWSS</sequence>
<name>A0A9Q3D340_9BASI</name>
<proteinExistence type="predicted"/>
<dbReference type="EMBL" id="AVOT02012207">
    <property type="protein sequence ID" value="MBW0493745.1"/>
    <property type="molecule type" value="Genomic_DNA"/>
</dbReference>
<organism evidence="2 3">
    <name type="scientific">Austropuccinia psidii MF-1</name>
    <dbReference type="NCBI Taxonomy" id="1389203"/>
    <lineage>
        <taxon>Eukaryota</taxon>
        <taxon>Fungi</taxon>
        <taxon>Dikarya</taxon>
        <taxon>Basidiomycota</taxon>
        <taxon>Pucciniomycotina</taxon>
        <taxon>Pucciniomycetes</taxon>
        <taxon>Pucciniales</taxon>
        <taxon>Sphaerophragmiaceae</taxon>
        <taxon>Austropuccinia</taxon>
    </lineage>
</organism>